<evidence type="ECO:0008006" key="3">
    <source>
        <dbReference type="Google" id="ProtNLM"/>
    </source>
</evidence>
<name>A0A5B7X369_9FLAO</name>
<proteinExistence type="predicted"/>
<keyword evidence="2" id="KW-1185">Reference proteome</keyword>
<accession>A0A5B7X369</accession>
<dbReference type="OrthoDB" id="9803979at2"/>
<gene>
    <name evidence="1" type="ORF">FHG64_06490</name>
</gene>
<organism evidence="1 2">
    <name type="scientific">Antarcticibacterium flavum</name>
    <dbReference type="NCBI Taxonomy" id="2058175"/>
    <lineage>
        <taxon>Bacteria</taxon>
        <taxon>Pseudomonadati</taxon>
        <taxon>Bacteroidota</taxon>
        <taxon>Flavobacteriia</taxon>
        <taxon>Flavobacteriales</taxon>
        <taxon>Flavobacteriaceae</taxon>
        <taxon>Antarcticibacterium</taxon>
    </lineage>
</organism>
<dbReference type="AlphaFoldDB" id="A0A5B7X369"/>
<sequence length="192" mass="21777">MAIFTKEPGTKTGTEIFTSNGEPTGIDILDFWKWNKSNLLEKKTLNELARFIVARALNNASPLKENFPSWDLESKSGKRLSVRTDAFCENGKIKKNAQIKFSILGHMGDKNTPGFTGFQRRWSDVFIFCLLTTKDPEKVNPLDLDQWNFYVVPTRVLDEKDRNSSHITLGALLGIDHTVCKFHDLKVAIDSL</sequence>
<reference evidence="1 2" key="1">
    <citation type="submission" date="2019-06" db="EMBL/GenBank/DDBJ databases">
        <title>Complete genome sequence of Antarcticibacterium flavum KCTC 52984T from an Antarctic marine sediment.</title>
        <authorList>
            <person name="Lee Y.M."/>
            <person name="Shin S.C."/>
        </authorList>
    </citation>
    <scope>NUCLEOTIDE SEQUENCE [LARGE SCALE GENOMIC DNA]</scope>
    <source>
        <strain evidence="1 2">KCTC 52984</strain>
    </source>
</reference>
<dbReference type="EMBL" id="CP040812">
    <property type="protein sequence ID" value="QCY69083.1"/>
    <property type="molecule type" value="Genomic_DNA"/>
</dbReference>
<dbReference type="KEGG" id="afla:FHG64_06490"/>
<protein>
    <recommendedName>
        <fullName evidence="3">Restriction endonuclease</fullName>
    </recommendedName>
</protein>
<evidence type="ECO:0000313" key="2">
    <source>
        <dbReference type="Proteomes" id="UP000309016"/>
    </source>
</evidence>
<dbReference type="Proteomes" id="UP000309016">
    <property type="component" value="Chromosome"/>
</dbReference>
<evidence type="ECO:0000313" key="1">
    <source>
        <dbReference type="EMBL" id="QCY69083.1"/>
    </source>
</evidence>
<dbReference type="RefSeq" id="WP_139065659.1">
    <property type="nucleotide sequence ID" value="NZ_CP040812.1"/>
</dbReference>